<evidence type="ECO:0000256" key="5">
    <source>
        <dbReference type="ARBA" id="ARBA00038359"/>
    </source>
</evidence>
<feature type="non-terminal residue" evidence="9">
    <location>
        <position position="1"/>
    </location>
</feature>
<dbReference type="Pfam" id="PF20684">
    <property type="entry name" value="Fung_rhodopsin"/>
    <property type="match status" value="1"/>
</dbReference>
<evidence type="ECO:0000256" key="4">
    <source>
        <dbReference type="ARBA" id="ARBA00023136"/>
    </source>
</evidence>
<evidence type="ECO:0000259" key="8">
    <source>
        <dbReference type="Pfam" id="PF20684"/>
    </source>
</evidence>
<keyword evidence="2 7" id="KW-0812">Transmembrane</keyword>
<evidence type="ECO:0000313" key="10">
    <source>
        <dbReference type="Proteomes" id="UP000767238"/>
    </source>
</evidence>
<organism evidence="9 10">
    <name type="scientific">Aureobasidium melanogenum</name>
    <name type="common">Aureobasidium pullulans var. melanogenum</name>
    <dbReference type="NCBI Taxonomy" id="46634"/>
    <lineage>
        <taxon>Eukaryota</taxon>
        <taxon>Fungi</taxon>
        <taxon>Dikarya</taxon>
        <taxon>Ascomycota</taxon>
        <taxon>Pezizomycotina</taxon>
        <taxon>Dothideomycetes</taxon>
        <taxon>Dothideomycetidae</taxon>
        <taxon>Dothideales</taxon>
        <taxon>Saccotheciaceae</taxon>
        <taxon>Aureobasidium</taxon>
    </lineage>
</organism>
<dbReference type="EMBL" id="JAHFYH010000014">
    <property type="protein sequence ID" value="KAH0225515.1"/>
    <property type="molecule type" value="Genomic_DNA"/>
</dbReference>
<dbReference type="InterPro" id="IPR052337">
    <property type="entry name" value="SAT4-like"/>
</dbReference>
<feature type="transmembrane region" description="Helical" evidence="7">
    <location>
        <begin position="23"/>
        <end position="43"/>
    </location>
</feature>
<evidence type="ECO:0000256" key="6">
    <source>
        <dbReference type="SAM" id="MobiDB-lite"/>
    </source>
</evidence>
<feature type="transmembrane region" description="Helical" evidence="7">
    <location>
        <begin position="138"/>
        <end position="160"/>
    </location>
</feature>
<feature type="region of interest" description="Disordered" evidence="6">
    <location>
        <begin position="342"/>
        <end position="366"/>
    </location>
</feature>
<evidence type="ECO:0000256" key="3">
    <source>
        <dbReference type="ARBA" id="ARBA00022989"/>
    </source>
</evidence>
<reference evidence="9" key="1">
    <citation type="journal article" date="2021" name="J Fungi (Basel)">
        <title>Virulence traits and population genomics of the black yeast Aureobasidium melanogenum.</title>
        <authorList>
            <person name="Cernosa A."/>
            <person name="Sun X."/>
            <person name="Gostincar C."/>
            <person name="Fang C."/>
            <person name="Gunde-Cimerman N."/>
            <person name="Song Z."/>
        </authorList>
    </citation>
    <scope>NUCLEOTIDE SEQUENCE</scope>
    <source>
        <strain evidence="9">EXF-8016</strain>
    </source>
</reference>
<feature type="domain" description="Rhodopsin" evidence="8">
    <location>
        <begin position="44"/>
        <end position="277"/>
    </location>
</feature>
<comment type="similarity">
    <text evidence="5">Belongs to the SAT4 family.</text>
</comment>
<evidence type="ECO:0000256" key="1">
    <source>
        <dbReference type="ARBA" id="ARBA00004141"/>
    </source>
</evidence>
<dbReference type="PANTHER" id="PTHR33048:SF64">
    <property type="entry name" value="INTEGRAL MEMBRANE PROTEIN"/>
    <property type="match status" value="1"/>
</dbReference>
<protein>
    <recommendedName>
        <fullName evidence="8">Rhodopsin domain-containing protein</fullName>
    </recommendedName>
</protein>
<comment type="subcellular location">
    <subcellularLocation>
        <location evidence="1">Membrane</location>
        <topology evidence="1">Multi-pass membrane protein</topology>
    </subcellularLocation>
</comment>
<dbReference type="PANTHER" id="PTHR33048">
    <property type="entry name" value="PTH11-LIKE INTEGRAL MEMBRANE PROTEIN (AFU_ORTHOLOGUE AFUA_5G11245)"/>
    <property type="match status" value="1"/>
</dbReference>
<dbReference type="InterPro" id="IPR049326">
    <property type="entry name" value="Rhodopsin_dom_fungi"/>
</dbReference>
<name>A0A9P8GIZ2_AURME</name>
<comment type="caution">
    <text evidence="9">The sequence shown here is derived from an EMBL/GenBank/DDBJ whole genome shotgun (WGS) entry which is preliminary data.</text>
</comment>
<keyword evidence="3 7" id="KW-1133">Transmembrane helix</keyword>
<dbReference type="Proteomes" id="UP000767238">
    <property type="component" value="Unassembled WGS sequence"/>
</dbReference>
<feature type="transmembrane region" description="Helical" evidence="7">
    <location>
        <begin position="254"/>
        <end position="275"/>
    </location>
</feature>
<keyword evidence="4 7" id="KW-0472">Membrane</keyword>
<evidence type="ECO:0000256" key="7">
    <source>
        <dbReference type="SAM" id="Phobius"/>
    </source>
</evidence>
<feature type="transmembrane region" description="Helical" evidence="7">
    <location>
        <begin position="180"/>
        <end position="204"/>
    </location>
</feature>
<evidence type="ECO:0000256" key="2">
    <source>
        <dbReference type="ARBA" id="ARBA00022692"/>
    </source>
</evidence>
<accession>A0A9P8GIZ2</accession>
<feature type="transmembrane region" description="Helical" evidence="7">
    <location>
        <begin position="216"/>
        <end position="234"/>
    </location>
</feature>
<dbReference type="GO" id="GO:0016020">
    <property type="term" value="C:membrane"/>
    <property type="evidence" value="ECO:0007669"/>
    <property type="project" value="UniProtKB-SubCell"/>
</dbReference>
<proteinExistence type="inferred from homology"/>
<reference evidence="9" key="2">
    <citation type="submission" date="2021-08" db="EMBL/GenBank/DDBJ databases">
        <authorList>
            <person name="Gostincar C."/>
            <person name="Sun X."/>
            <person name="Song Z."/>
            <person name="Gunde-Cimerman N."/>
        </authorList>
    </citation>
    <scope>NUCLEOTIDE SEQUENCE</scope>
    <source>
        <strain evidence="9">EXF-8016</strain>
    </source>
</reference>
<dbReference type="OrthoDB" id="10017208at2759"/>
<gene>
    <name evidence="9" type="ORF">KCV03_g2915</name>
</gene>
<dbReference type="AlphaFoldDB" id="A0A9P8GIZ2"/>
<feature type="region of interest" description="Disordered" evidence="6">
    <location>
        <begin position="286"/>
        <end position="319"/>
    </location>
</feature>
<feature type="transmembrane region" description="Helical" evidence="7">
    <location>
        <begin position="55"/>
        <end position="77"/>
    </location>
</feature>
<feature type="compositionally biased region" description="Basic and acidic residues" evidence="6">
    <location>
        <begin position="300"/>
        <end position="314"/>
    </location>
</feature>
<feature type="transmembrane region" description="Helical" evidence="7">
    <location>
        <begin position="107"/>
        <end position="126"/>
    </location>
</feature>
<sequence>MPVPPYTLGWVYNLETAPSESDARGIIALAVIFPLLAVLCVGLKFRIRIKTIGSVGWDDIALAISCGLNIGYSATAIHQTKWGLGLKAADFPLENAVPFSRIQFAGGPLYCLTVLGFKLSLLISYLRVAGFNRTYATVVWTVLVSVVISQILFTILLSVGCQPIAKQWDPSIPGKCLNALPIYFALGGTSLGWDLIIIVLPFPILRRLQLDVHRKVALFAVFSLGFFVTIVQAVRLTSIARLATYTDSKGSIQWSAVEINLGVVVACVPTFGPLIKRFGQKVSRGSRSKVSKLANSSRRKTNETRSRVPAERTRSWKGPTVAEDEIELWTSTNRIVGGASRMQSTATGSVNDEEGKQSAAQSVDERQIRVQRDVTVQHDEAVCQRV</sequence>
<evidence type="ECO:0000313" key="9">
    <source>
        <dbReference type="EMBL" id="KAH0225515.1"/>
    </source>
</evidence>